<dbReference type="EMBL" id="KN837454">
    <property type="protein sequence ID" value="KIJ24835.1"/>
    <property type="molecule type" value="Genomic_DNA"/>
</dbReference>
<gene>
    <name evidence="2" type="ORF">M422DRAFT_274300</name>
</gene>
<proteinExistence type="predicted"/>
<accession>A0A0C9UI22</accession>
<feature type="compositionally biased region" description="Polar residues" evidence="1">
    <location>
        <begin position="64"/>
        <end position="88"/>
    </location>
</feature>
<protein>
    <submittedName>
        <fullName evidence="2">Uncharacterized protein</fullName>
    </submittedName>
</protein>
<sequence length="88" mass="9931">MTIRFCPGKLGTKPDTLTQQYDVYAKEGSSGYASVNPQNFRPPFEVQPSWMLKHYTTTSDHRWLTTQSPPNTSKTLSIQDGNYPMTAS</sequence>
<evidence type="ECO:0000313" key="2">
    <source>
        <dbReference type="EMBL" id="KIJ24835.1"/>
    </source>
</evidence>
<reference evidence="2 3" key="1">
    <citation type="submission" date="2014-06" db="EMBL/GenBank/DDBJ databases">
        <title>Evolutionary Origins and Diversification of the Mycorrhizal Mutualists.</title>
        <authorList>
            <consortium name="DOE Joint Genome Institute"/>
            <consortium name="Mycorrhizal Genomics Consortium"/>
            <person name="Kohler A."/>
            <person name="Kuo A."/>
            <person name="Nagy L.G."/>
            <person name="Floudas D."/>
            <person name="Copeland A."/>
            <person name="Barry K.W."/>
            <person name="Cichocki N."/>
            <person name="Veneault-Fourrey C."/>
            <person name="LaButti K."/>
            <person name="Lindquist E.A."/>
            <person name="Lipzen A."/>
            <person name="Lundell T."/>
            <person name="Morin E."/>
            <person name="Murat C."/>
            <person name="Riley R."/>
            <person name="Ohm R."/>
            <person name="Sun H."/>
            <person name="Tunlid A."/>
            <person name="Henrissat B."/>
            <person name="Grigoriev I.V."/>
            <person name="Hibbett D.S."/>
            <person name="Martin F."/>
        </authorList>
    </citation>
    <scope>NUCLEOTIDE SEQUENCE [LARGE SCALE GENOMIC DNA]</scope>
    <source>
        <strain evidence="2 3">SS14</strain>
    </source>
</reference>
<name>A0A0C9UI22_SPHS4</name>
<keyword evidence="3" id="KW-1185">Reference proteome</keyword>
<dbReference type="HOGENOM" id="CLU_2470529_0_0_1"/>
<evidence type="ECO:0000256" key="1">
    <source>
        <dbReference type="SAM" id="MobiDB-lite"/>
    </source>
</evidence>
<dbReference type="OrthoDB" id="3029806at2759"/>
<feature type="region of interest" description="Disordered" evidence="1">
    <location>
        <begin position="61"/>
        <end position="88"/>
    </location>
</feature>
<dbReference type="Proteomes" id="UP000054279">
    <property type="component" value="Unassembled WGS sequence"/>
</dbReference>
<evidence type="ECO:0000313" key="3">
    <source>
        <dbReference type="Proteomes" id="UP000054279"/>
    </source>
</evidence>
<organism evidence="2 3">
    <name type="scientific">Sphaerobolus stellatus (strain SS14)</name>
    <dbReference type="NCBI Taxonomy" id="990650"/>
    <lineage>
        <taxon>Eukaryota</taxon>
        <taxon>Fungi</taxon>
        <taxon>Dikarya</taxon>
        <taxon>Basidiomycota</taxon>
        <taxon>Agaricomycotina</taxon>
        <taxon>Agaricomycetes</taxon>
        <taxon>Phallomycetidae</taxon>
        <taxon>Geastrales</taxon>
        <taxon>Sphaerobolaceae</taxon>
        <taxon>Sphaerobolus</taxon>
    </lineage>
</organism>
<dbReference type="AlphaFoldDB" id="A0A0C9UI22"/>